<dbReference type="Proteomes" id="UP001215598">
    <property type="component" value="Unassembled WGS sequence"/>
</dbReference>
<proteinExistence type="predicted"/>
<evidence type="ECO:0000313" key="2">
    <source>
        <dbReference type="Proteomes" id="UP001215598"/>
    </source>
</evidence>
<evidence type="ECO:0000313" key="1">
    <source>
        <dbReference type="EMBL" id="KAJ7702133.1"/>
    </source>
</evidence>
<dbReference type="AlphaFoldDB" id="A0AAD7GQS0"/>
<sequence length="252" mass="29252">MHDNPSWPQRDSLYPADLIQLWEDHSFISKIVSQLQNPGQHGGSTTSNFSCYTEMFTQDPDVVFVLRGLLFGSELDSILRLSGLTYRIFQPFLEFRRFLDLPFPHGGSPLDFLRDPLGAGELYRDFQDIAEEMVLFWISRAKEVLSGNSDYWLAGYWLGIEKCPTSTRLLRELESLNLSQLCNEHAADRESHCQAHEDLLRPEYLRPVLEWLWKFSEPPLQTIAFWERQIADIERCIDIHDFLPHAGPGSHR</sequence>
<dbReference type="EMBL" id="JARKIB010000518">
    <property type="protein sequence ID" value="KAJ7702133.1"/>
    <property type="molecule type" value="Genomic_DNA"/>
</dbReference>
<reference evidence="1" key="1">
    <citation type="submission" date="2023-03" db="EMBL/GenBank/DDBJ databases">
        <title>Massive genome expansion in bonnet fungi (Mycena s.s.) driven by repeated elements and novel gene families across ecological guilds.</title>
        <authorList>
            <consortium name="Lawrence Berkeley National Laboratory"/>
            <person name="Harder C.B."/>
            <person name="Miyauchi S."/>
            <person name="Viragh M."/>
            <person name="Kuo A."/>
            <person name="Thoen E."/>
            <person name="Andreopoulos B."/>
            <person name="Lu D."/>
            <person name="Skrede I."/>
            <person name="Drula E."/>
            <person name="Henrissat B."/>
            <person name="Morin E."/>
            <person name="Kohler A."/>
            <person name="Barry K."/>
            <person name="LaButti K."/>
            <person name="Morin E."/>
            <person name="Salamov A."/>
            <person name="Lipzen A."/>
            <person name="Mereny Z."/>
            <person name="Hegedus B."/>
            <person name="Baldrian P."/>
            <person name="Stursova M."/>
            <person name="Weitz H."/>
            <person name="Taylor A."/>
            <person name="Grigoriev I.V."/>
            <person name="Nagy L.G."/>
            <person name="Martin F."/>
            <person name="Kauserud H."/>
        </authorList>
    </citation>
    <scope>NUCLEOTIDE SEQUENCE</scope>
    <source>
        <strain evidence="1">CBHHK182m</strain>
    </source>
</reference>
<name>A0AAD7GQS0_9AGAR</name>
<comment type="caution">
    <text evidence="1">The sequence shown here is derived from an EMBL/GenBank/DDBJ whole genome shotgun (WGS) entry which is preliminary data.</text>
</comment>
<keyword evidence="2" id="KW-1185">Reference proteome</keyword>
<accession>A0AAD7GQS0</accession>
<organism evidence="1 2">
    <name type="scientific">Mycena metata</name>
    <dbReference type="NCBI Taxonomy" id="1033252"/>
    <lineage>
        <taxon>Eukaryota</taxon>
        <taxon>Fungi</taxon>
        <taxon>Dikarya</taxon>
        <taxon>Basidiomycota</taxon>
        <taxon>Agaricomycotina</taxon>
        <taxon>Agaricomycetes</taxon>
        <taxon>Agaricomycetidae</taxon>
        <taxon>Agaricales</taxon>
        <taxon>Marasmiineae</taxon>
        <taxon>Mycenaceae</taxon>
        <taxon>Mycena</taxon>
    </lineage>
</organism>
<protein>
    <submittedName>
        <fullName evidence="1">Uncharacterized protein</fullName>
    </submittedName>
</protein>
<gene>
    <name evidence="1" type="ORF">B0H16DRAFT_742995</name>
</gene>